<evidence type="ECO:0000256" key="7">
    <source>
        <dbReference type="SAM" id="MobiDB-lite"/>
    </source>
</evidence>
<proteinExistence type="predicted"/>
<keyword evidence="5" id="KW-1015">Disulfide bond</keyword>
<evidence type="ECO:0000256" key="2">
    <source>
        <dbReference type="ARBA" id="ARBA00022525"/>
    </source>
</evidence>
<keyword evidence="3 8" id="KW-0732">Signal</keyword>
<dbReference type="CDD" id="cd00042">
    <property type="entry name" value="CY"/>
    <property type="match status" value="1"/>
</dbReference>
<gene>
    <name evidence="10" type="ORF">IRJ41_025952</name>
</gene>
<dbReference type="SMART" id="SM00043">
    <property type="entry name" value="CY"/>
    <property type="match status" value="1"/>
</dbReference>
<dbReference type="InterPro" id="IPR000010">
    <property type="entry name" value="Cystatin_dom"/>
</dbReference>
<accession>A0A9W7WAG1</accession>
<evidence type="ECO:0000259" key="9">
    <source>
        <dbReference type="PROSITE" id="PS51530"/>
    </source>
</evidence>
<organism evidence="10 11">
    <name type="scientific">Triplophysa rosa</name>
    <name type="common">Cave loach</name>
    <dbReference type="NCBI Taxonomy" id="992332"/>
    <lineage>
        <taxon>Eukaryota</taxon>
        <taxon>Metazoa</taxon>
        <taxon>Chordata</taxon>
        <taxon>Craniata</taxon>
        <taxon>Vertebrata</taxon>
        <taxon>Euteleostomi</taxon>
        <taxon>Actinopterygii</taxon>
        <taxon>Neopterygii</taxon>
        <taxon>Teleostei</taxon>
        <taxon>Ostariophysi</taxon>
        <taxon>Cypriniformes</taxon>
        <taxon>Nemacheilidae</taxon>
        <taxon>Triplophysa</taxon>
    </lineage>
</organism>
<evidence type="ECO:0000256" key="4">
    <source>
        <dbReference type="ARBA" id="ARBA00022737"/>
    </source>
</evidence>
<dbReference type="InterPro" id="IPR001363">
    <property type="entry name" value="Prot_inh_fetuin_CS"/>
</dbReference>
<dbReference type="Proteomes" id="UP001059041">
    <property type="component" value="Linkage Group LG25"/>
</dbReference>
<keyword evidence="11" id="KW-1185">Reference proteome</keyword>
<dbReference type="PROSITE" id="PS01255">
    <property type="entry name" value="FETUIN_2"/>
    <property type="match status" value="1"/>
</dbReference>
<reference evidence="10" key="1">
    <citation type="submission" date="2021-02" db="EMBL/GenBank/DDBJ databases">
        <title>Comparative genomics reveals that relaxation of natural selection precedes convergent phenotypic evolution of cavefish.</title>
        <authorList>
            <person name="Peng Z."/>
        </authorList>
    </citation>
    <scope>NUCLEOTIDE SEQUENCE</scope>
    <source>
        <tissue evidence="10">Muscle</tissue>
    </source>
</reference>
<dbReference type="InterPro" id="IPR050735">
    <property type="entry name" value="Kininogen_Fetuin_HRG"/>
</dbReference>
<feature type="signal peptide" evidence="8">
    <location>
        <begin position="1"/>
        <end position="23"/>
    </location>
</feature>
<evidence type="ECO:0000313" key="10">
    <source>
        <dbReference type="EMBL" id="KAI7791584.1"/>
    </source>
</evidence>
<dbReference type="InterPro" id="IPR046350">
    <property type="entry name" value="Cystatin_sf"/>
</dbReference>
<dbReference type="PANTHER" id="PTHR13814:SF15">
    <property type="entry name" value="SI:CH211-262H13.5"/>
    <property type="match status" value="1"/>
</dbReference>
<comment type="subcellular location">
    <subcellularLocation>
        <location evidence="1">Secreted</location>
    </subcellularLocation>
</comment>
<evidence type="ECO:0000313" key="11">
    <source>
        <dbReference type="Proteomes" id="UP001059041"/>
    </source>
</evidence>
<dbReference type="SUPFAM" id="SSF54403">
    <property type="entry name" value="Cystatin/monellin"/>
    <property type="match status" value="1"/>
</dbReference>
<evidence type="ECO:0000256" key="5">
    <source>
        <dbReference type="ARBA" id="ARBA00023157"/>
    </source>
</evidence>
<evidence type="ECO:0000256" key="3">
    <source>
        <dbReference type="ARBA" id="ARBA00022729"/>
    </source>
</evidence>
<dbReference type="AlphaFoldDB" id="A0A9W7WAG1"/>
<dbReference type="GO" id="GO:0004869">
    <property type="term" value="F:cysteine-type endopeptidase inhibitor activity"/>
    <property type="evidence" value="ECO:0007669"/>
    <property type="project" value="InterPro"/>
</dbReference>
<protein>
    <recommendedName>
        <fullName evidence="9">Cystatin fetuin-B-type domain-containing protein</fullName>
    </recommendedName>
</protein>
<feature type="chain" id="PRO_5040821231" description="Cystatin fetuin-B-type domain-containing protein" evidence="8">
    <location>
        <begin position="24"/>
        <end position="317"/>
    </location>
</feature>
<dbReference type="InterPro" id="IPR025764">
    <property type="entry name" value="Cystatin_Fetuin_B"/>
</dbReference>
<dbReference type="Pfam" id="PF00031">
    <property type="entry name" value="Cystatin"/>
    <property type="match status" value="1"/>
</dbReference>
<dbReference type="GO" id="GO:0005615">
    <property type="term" value="C:extracellular space"/>
    <property type="evidence" value="ECO:0007669"/>
    <property type="project" value="InterPro"/>
</dbReference>
<feature type="region of interest" description="Disordered" evidence="7">
    <location>
        <begin position="224"/>
        <end position="277"/>
    </location>
</feature>
<dbReference type="PANTHER" id="PTHR13814">
    <property type="entry name" value="FETUIN"/>
    <property type="match status" value="1"/>
</dbReference>
<dbReference type="EMBL" id="JAFHDT010000025">
    <property type="protein sequence ID" value="KAI7791584.1"/>
    <property type="molecule type" value="Genomic_DNA"/>
</dbReference>
<name>A0A9W7WAG1_TRIRA</name>
<evidence type="ECO:0000256" key="1">
    <source>
        <dbReference type="ARBA" id="ARBA00004613"/>
    </source>
</evidence>
<dbReference type="PROSITE" id="PS01254">
    <property type="entry name" value="FETUIN_1"/>
    <property type="match status" value="1"/>
</dbReference>
<sequence>IAIRKMLTLIWIILTTNLLCVHGTNLMHIACDDKVVEKLSRLATTYINDDRKTGYKFALNRISNVQAHPQVPAGKVYYLDLDVLETKCHVLSAKSWKKCPIRPFMETQISGNCNTTVLHSPEGFSYLYSYDCTLFPDPPEKLKLTCPDCPLLLPVDSEEAMSTARTTLIKYNRQSTLPVSFTVDTITRAAHQLYYTGAETREEGGTCCRRALAAQRSCRRWNPVANSHDGEEQETVNSLPAALSQKPSGIGPSTECPAPQRGTARKSLSTGLRTERQRVREPDQNIFFPLSPLSSLLILVLPSPLLVSSVHTPRHCG</sequence>
<keyword evidence="4" id="KW-0677">Repeat</keyword>
<comment type="caution">
    <text evidence="10">The sequence shown here is derived from an EMBL/GenBank/DDBJ whole genome shotgun (WGS) entry which is preliminary data.</text>
</comment>
<evidence type="ECO:0000256" key="8">
    <source>
        <dbReference type="SAM" id="SignalP"/>
    </source>
</evidence>
<feature type="non-terminal residue" evidence="10">
    <location>
        <position position="317"/>
    </location>
</feature>
<feature type="domain" description="Cystatin fetuin-B-type" evidence="9">
    <location>
        <begin position="20"/>
        <end position="133"/>
    </location>
</feature>
<keyword evidence="6" id="KW-0325">Glycoprotein</keyword>
<evidence type="ECO:0000256" key="6">
    <source>
        <dbReference type="ARBA" id="ARBA00023180"/>
    </source>
</evidence>
<dbReference type="Gene3D" id="3.10.450.10">
    <property type="match status" value="1"/>
</dbReference>
<dbReference type="PROSITE" id="PS51530">
    <property type="entry name" value="CYSTATIN_FETUIN_B"/>
    <property type="match status" value="1"/>
</dbReference>
<keyword evidence="2" id="KW-0964">Secreted</keyword>